<evidence type="ECO:0000313" key="1">
    <source>
        <dbReference type="EMBL" id="CAH9414666.1"/>
    </source>
</evidence>
<reference evidence="1" key="1">
    <citation type="submission" date="2022-03" db="EMBL/GenBank/DDBJ databases">
        <authorList>
            <person name="Leyn A S."/>
        </authorList>
    </citation>
    <scope>NUCLEOTIDE SEQUENCE</scope>
    <source>
        <strain evidence="1">Streptomyces globisporus 4-3</strain>
    </source>
</reference>
<dbReference type="Proteomes" id="UP001154015">
    <property type="component" value="Unassembled WGS sequence"/>
</dbReference>
<protein>
    <recommendedName>
        <fullName evidence="3">FXSXX-COOH protein</fullName>
    </recommendedName>
</protein>
<gene>
    <name evidence="1" type="ORF">SGL43_01675</name>
</gene>
<dbReference type="EMBL" id="CAKXYP010000004">
    <property type="protein sequence ID" value="CAH9414666.1"/>
    <property type="molecule type" value="Genomic_DNA"/>
</dbReference>
<comment type="caution">
    <text evidence="1">The sequence shown here is derived from an EMBL/GenBank/DDBJ whole genome shotgun (WGS) entry which is preliminary data.</text>
</comment>
<keyword evidence="2" id="KW-1185">Reference proteome</keyword>
<evidence type="ECO:0008006" key="3">
    <source>
        <dbReference type="Google" id="ProtNLM"/>
    </source>
</evidence>
<accession>A0ABM9GT60</accession>
<sequence length="53" mass="5538">MAEFSTTAALSTGIGTAQRVSADVPNVVRHGPSIFSGVGSRRAVHPCVLLRLF</sequence>
<organism evidence="1 2">
    <name type="scientific">Streptomyces globisporus</name>
    <dbReference type="NCBI Taxonomy" id="1908"/>
    <lineage>
        <taxon>Bacteria</taxon>
        <taxon>Bacillati</taxon>
        <taxon>Actinomycetota</taxon>
        <taxon>Actinomycetes</taxon>
        <taxon>Kitasatosporales</taxon>
        <taxon>Streptomycetaceae</taxon>
        <taxon>Streptomyces</taxon>
    </lineage>
</organism>
<evidence type="ECO:0000313" key="2">
    <source>
        <dbReference type="Proteomes" id="UP001154015"/>
    </source>
</evidence>
<proteinExistence type="predicted"/>
<name>A0ABM9GT60_STRGL</name>